<dbReference type="EMBL" id="CP019434">
    <property type="protein sequence ID" value="APZ41993.1"/>
    <property type="molecule type" value="Genomic_DNA"/>
</dbReference>
<evidence type="ECO:0008006" key="3">
    <source>
        <dbReference type="Google" id="ProtNLM"/>
    </source>
</evidence>
<dbReference type="Pfam" id="PF13710">
    <property type="entry name" value="ACT_5"/>
    <property type="match status" value="1"/>
</dbReference>
<dbReference type="AlphaFoldDB" id="A0A1P8UDU6"/>
<name>A0A1P8UDU6_9GAMM</name>
<accession>A0A1P8UDU6</accession>
<dbReference type="OrthoDB" id="6198158at2"/>
<reference evidence="1 2" key="1">
    <citation type="submission" date="2017-01" db="EMBL/GenBank/DDBJ databases">
        <title>Draft sequence of Acidihalobacter ferrooxidans strain DSM 14175 (strain V8).</title>
        <authorList>
            <person name="Khaleque H.N."/>
            <person name="Ramsay J.P."/>
            <person name="Murphy R.J.T."/>
            <person name="Kaksonen A.H."/>
            <person name="Boxall N.J."/>
            <person name="Watkin E.L.J."/>
        </authorList>
    </citation>
    <scope>NUCLEOTIDE SEQUENCE [LARGE SCALE GENOMIC DNA]</scope>
    <source>
        <strain evidence="1 2">V8</strain>
    </source>
</reference>
<evidence type="ECO:0000313" key="1">
    <source>
        <dbReference type="EMBL" id="APZ41993.1"/>
    </source>
</evidence>
<evidence type="ECO:0000313" key="2">
    <source>
        <dbReference type="Proteomes" id="UP000243807"/>
    </source>
</evidence>
<dbReference type="SUPFAM" id="SSF55021">
    <property type="entry name" value="ACT-like"/>
    <property type="match status" value="1"/>
</dbReference>
<protein>
    <recommendedName>
        <fullName evidence="3">ACT domain-containing protein</fullName>
    </recommendedName>
</protein>
<dbReference type="KEGG" id="afy:BW247_01835"/>
<sequence>MNHELQIIARPQTGALERILRTLRVRGFEVQRMHADFDTARERFHLGVWLQGERAPDVLERQLLRLAEVETVLAVHASTRSAAV</sequence>
<dbReference type="RefSeq" id="WP_076835340.1">
    <property type="nucleotide sequence ID" value="NZ_CP019434.1"/>
</dbReference>
<organism evidence="1 2">
    <name type="scientific">Acidihalobacter ferrooxydans</name>
    <dbReference type="NCBI Taxonomy" id="1765967"/>
    <lineage>
        <taxon>Bacteria</taxon>
        <taxon>Pseudomonadati</taxon>
        <taxon>Pseudomonadota</taxon>
        <taxon>Gammaproteobacteria</taxon>
        <taxon>Chromatiales</taxon>
        <taxon>Ectothiorhodospiraceae</taxon>
        <taxon>Acidihalobacter</taxon>
    </lineage>
</organism>
<gene>
    <name evidence="1" type="ORF">BW247_01835</name>
</gene>
<dbReference type="InterPro" id="IPR045865">
    <property type="entry name" value="ACT-like_dom_sf"/>
</dbReference>
<proteinExistence type="predicted"/>
<keyword evidence="2" id="KW-1185">Reference proteome</keyword>
<dbReference type="STRING" id="1765967.BW247_01835"/>
<dbReference type="Proteomes" id="UP000243807">
    <property type="component" value="Chromosome"/>
</dbReference>